<reference evidence="3" key="1">
    <citation type="submission" date="2017-04" db="EMBL/GenBank/DDBJ databases">
        <authorList>
            <person name="Varghese N."/>
            <person name="Submissions S."/>
        </authorList>
    </citation>
    <scope>NUCLEOTIDE SEQUENCE [LARGE SCALE GENOMIC DNA]</scope>
    <source>
        <strain evidence="3">DSM 16537</strain>
    </source>
</reference>
<dbReference type="InterPro" id="IPR051043">
    <property type="entry name" value="Sulfatase_Mod_Factor_Kinase"/>
</dbReference>
<dbReference type="EMBL" id="LT838813">
    <property type="protein sequence ID" value="SMD42489.1"/>
    <property type="molecule type" value="Genomic_DNA"/>
</dbReference>
<feature type="domain" description="Sulfatase-modifying factor enzyme-like" evidence="1">
    <location>
        <begin position="78"/>
        <end position="399"/>
    </location>
</feature>
<dbReference type="RefSeq" id="WP_084119288.1">
    <property type="nucleotide sequence ID" value="NZ_LT838813.1"/>
</dbReference>
<protein>
    <submittedName>
        <fullName evidence="2">Gliding motility-associated lipoprotein GldJ/gliding motility-associated lipoprotein GldJ,TIGR03530</fullName>
    </submittedName>
</protein>
<keyword evidence="3" id="KW-1185">Reference proteome</keyword>
<name>A0A1W2H0R7_9BACT</name>
<evidence type="ECO:0000313" key="2">
    <source>
        <dbReference type="EMBL" id="SMD42489.1"/>
    </source>
</evidence>
<dbReference type="InterPro" id="IPR042095">
    <property type="entry name" value="SUMF_sf"/>
</dbReference>
<gene>
    <name evidence="2" type="ORF">SAMN00777080_1043</name>
</gene>
<dbReference type="Gene3D" id="3.90.1580.10">
    <property type="entry name" value="paralog of FGE (formylglycine-generating enzyme)"/>
    <property type="match status" value="1"/>
</dbReference>
<keyword evidence="2" id="KW-0449">Lipoprotein</keyword>
<dbReference type="Pfam" id="PF03781">
    <property type="entry name" value="FGE-sulfatase"/>
    <property type="match status" value="1"/>
</dbReference>
<dbReference type="Proteomes" id="UP000192333">
    <property type="component" value="Chromosome I"/>
</dbReference>
<dbReference type="SUPFAM" id="SSF56436">
    <property type="entry name" value="C-type lectin-like"/>
    <property type="match status" value="1"/>
</dbReference>
<accession>A0A1W2H0R7</accession>
<evidence type="ECO:0000259" key="1">
    <source>
        <dbReference type="Pfam" id="PF03781"/>
    </source>
</evidence>
<evidence type="ECO:0000313" key="3">
    <source>
        <dbReference type="Proteomes" id="UP000192333"/>
    </source>
</evidence>
<organism evidence="2 3">
    <name type="scientific">Aquiflexum balticum DSM 16537</name>
    <dbReference type="NCBI Taxonomy" id="758820"/>
    <lineage>
        <taxon>Bacteria</taxon>
        <taxon>Pseudomonadati</taxon>
        <taxon>Bacteroidota</taxon>
        <taxon>Cytophagia</taxon>
        <taxon>Cytophagales</taxon>
        <taxon>Cyclobacteriaceae</taxon>
        <taxon>Aquiflexum</taxon>
    </lineage>
</organism>
<dbReference type="InterPro" id="IPR005532">
    <property type="entry name" value="SUMF_dom"/>
</dbReference>
<dbReference type="AlphaFoldDB" id="A0A1W2H0R7"/>
<dbReference type="InterPro" id="IPR016187">
    <property type="entry name" value="CTDL_fold"/>
</dbReference>
<dbReference type="PANTHER" id="PTHR23150:SF19">
    <property type="entry name" value="FORMYLGLYCINE-GENERATING ENZYME"/>
    <property type="match status" value="1"/>
</dbReference>
<dbReference type="PROSITE" id="PS51257">
    <property type="entry name" value="PROKAR_LIPOPROTEIN"/>
    <property type="match status" value="1"/>
</dbReference>
<sequence length="408" mass="46323">MVFRNNKTGLILASALIIVGAFLSSCNKTPGYGRRTAAKPGKASPTTGAEYSFDASKDSTQFLVTRLAKQEIGPNLKYIQGGRAVLGSQEQDVMAFRDNAERTVTIASFFMDETEITNNDYREFLFHMKKKVSADSIQKLEPQEGVWAGALSYNDVYDTYYFRFPGFNFYPVAGVSWTQANVYAKWRTEFVSDLIRQKNEIDSSFTKNQLIERGVAFAEYRLPSEAEWEYAAKAMIGTQYMDENQEYGRIYPWDGRGVRNPYNVKRKGKQGDFLANFKRGRGDYAGIAGTNSNDGEILPTNVYDFPPNDFGLYNMAGNVNEWVQDVYRPLSYQDFDDLNPLRKDGIFDEEETYGTTLITDDYRVYKGGSWRDMAYWLAPGTRRFIHQDSATNHIGFRCAMISIGGEGK</sequence>
<dbReference type="STRING" id="758820.SAMN00777080_1043"/>
<dbReference type="InterPro" id="IPR019868">
    <property type="entry name" value="Glid_motil-assoc_GldJ-short"/>
</dbReference>
<dbReference type="NCBIfam" id="TIGR03530">
    <property type="entry name" value="GldJ_short"/>
    <property type="match status" value="1"/>
</dbReference>
<proteinExistence type="predicted"/>
<dbReference type="OrthoDB" id="9768004at2"/>
<dbReference type="PANTHER" id="PTHR23150">
    <property type="entry name" value="SULFATASE MODIFYING FACTOR 1, 2"/>
    <property type="match status" value="1"/>
</dbReference>
<dbReference type="GO" id="GO:0120147">
    <property type="term" value="F:formylglycine-generating oxidase activity"/>
    <property type="evidence" value="ECO:0007669"/>
    <property type="project" value="TreeGrafter"/>
</dbReference>